<reference evidence="2 3" key="1">
    <citation type="submission" date="2024-09" db="EMBL/GenBank/DDBJ databases">
        <title>Rethinking Asexuality: The Enigmatic Case of Functional Sexual Genes in Lepraria (Stereocaulaceae).</title>
        <authorList>
            <person name="Doellman M."/>
            <person name="Sun Y."/>
            <person name="Barcenas-Pena A."/>
            <person name="Lumbsch H.T."/>
            <person name="Grewe F."/>
        </authorList>
    </citation>
    <scope>NUCLEOTIDE SEQUENCE [LARGE SCALE GENOMIC DNA]</scope>
    <source>
        <strain evidence="2 3">Mercado 3170</strain>
    </source>
</reference>
<protein>
    <submittedName>
        <fullName evidence="2">Uncharacterized protein</fullName>
    </submittedName>
</protein>
<accession>A0ABR4ADT0</accession>
<evidence type="ECO:0000313" key="3">
    <source>
        <dbReference type="Proteomes" id="UP001590950"/>
    </source>
</evidence>
<keyword evidence="1" id="KW-0732">Signal</keyword>
<gene>
    <name evidence="2" type="ORF">N7G274_003937</name>
</gene>
<name>A0ABR4ADT0_9LECA</name>
<comment type="caution">
    <text evidence="2">The sequence shown here is derived from an EMBL/GenBank/DDBJ whole genome shotgun (WGS) entry which is preliminary data.</text>
</comment>
<keyword evidence="3" id="KW-1185">Reference proteome</keyword>
<proteinExistence type="predicted"/>
<dbReference type="Proteomes" id="UP001590950">
    <property type="component" value="Unassembled WGS sequence"/>
</dbReference>
<evidence type="ECO:0000313" key="2">
    <source>
        <dbReference type="EMBL" id="KAL2043630.1"/>
    </source>
</evidence>
<dbReference type="EMBL" id="JBEFKJ010000011">
    <property type="protein sequence ID" value="KAL2043630.1"/>
    <property type="molecule type" value="Genomic_DNA"/>
</dbReference>
<feature type="chain" id="PRO_5047208342" evidence="1">
    <location>
        <begin position="24"/>
        <end position="147"/>
    </location>
</feature>
<evidence type="ECO:0000256" key="1">
    <source>
        <dbReference type="SAM" id="SignalP"/>
    </source>
</evidence>
<organism evidence="2 3">
    <name type="scientific">Stereocaulon virgatum</name>
    <dbReference type="NCBI Taxonomy" id="373712"/>
    <lineage>
        <taxon>Eukaryota</taxon>
        <taxon>Fungi</taxon>
        <taxon>Dikarya</taxon>
        <taxon>Ascomycota</taxon>
        <taxon>Pezizomycotina</taxon>
        <taxon>Lecanoromycetes</taxon>
        <taxon>OSLEUM clade</taxon>
        <taxon>Lecanoromycetidae</taxon>
        <taxon>Lecanorales</taxon>
        <taxon>Lecanorineae</taxon>
        <taxon>Stereocaulaceae</taxon>
        <taxon>Stereocaulon</taxon>
    </lineage>
</organism>
<feature type="signal peptide" evidence="1">
    <location>
        <begin position="1"/>
        <end position="23"/>
    </location>
</feature>
<sequence length="147" mass="15752">MMSSSWTFSAFVSLSILLSFSTAIPHNPRAAAITATFTPYQLYQCNLGTFPFQAPTTLVDGICNTFSPATTTPPYIEGYQGYMAMLNEATKKSCTLVFYESPQCGTLGQTTNAVPVPANGKECKPITLDPLGTIISNGARSVLMTCK</sequence>